<protein>
    <submittedName>
        <fullName evidence="1">Uncharacterized protein</fullName>
    </submittedName>
</protein>
<reference evidence="1 2" key="1">
    <citation type="submission" date="2007-11" db="EMBL/GenBank/DDBJ databases">
        <title>Draft genome sequence of Bacteroides stercoris(ATCC 43183).</title>
        <authorList>
            <person name="Sudarsanam P."/>
            <person name="Ley R."/>
            <person name="Guruge J."/>
            <person name="Turnbaugh P.J."/>
            <person name="Mahowald M."/>
            <person name="Liep D."/>
            <person name="Gordon J."/>
        </authorList>
    </citation>
    <scope>NUCLEOTIDE SEQUENCE [LARGE SCALE GENOMIC DNA]</scope>
    <source>
        <strain evidence="1 2">ATCC 43183</strain>
    </source>
</reference>
<name>B0NM37_BACSE</name>
<dbReference type="EMBL" id="ABFZ02000016">
    <property type="protein sequence ID" value="EDS16373.1"/>
    <property type="molecule type" value="Genomic_DNA"/>
</dbReference>
<dbReference type="Proteomes" id="UP000004713">
    <property type="component" value="Unassembled WGS sequence"/>
</dbReference>
<sequence length="44" mass="5146">MFYNIVLEIKRLFYTCKQLKCYQCDTLSAESITPGIKKQTTEVP</sequence>
<dbReference type="AlphaFoldDB" id="B0NM37"/>
<dbReference type="eggNOG" id="ENOG5030Y9U">
    <property type="taxonomic scope" value="Bacteria"/>
</dbReference>
<reference evidence="1 2" key="2">
    <citation type="submission" date="2007-11" db="EMBL/GenBank/DDBJ databases">
        <authorList>
            <person name="Fulton L."/>
            <person name="Clifton S."/>
            <person name="Fulton B."/>
            <person name="Xu J."/>
            <person name="Minx P."/>
            <person name="Pepin K.H."/>
            <person name="Johnson M."/>
            <person name="Thiruvilangam P."/>
            <person name="Bhonagiri V."/>
            <person name="Nash W.E."/>
            <person name="Mardis E.R."/>
            <person name="Wilson R.K."/>
        </authorList>
    </citation>
    <scope>NUCLEOTIDE SEQUENCE [LARGE SCALE GENOMIC DNA]</scope>
    <source>
        <strain evidence="1 2">ATCC 43183</strain>
    </source>
</reference>
<dbReference type="HOGENOM" id="CLU_3212239_0_0_10"/>
<gene>
    <name evidence="1" type="ORF">BACSTE_00503</name>
</gene>
<accession>B0NM37</accession>
<comment type="caution">
    <text evidence="1">The sequence shown here is derived from an EMBL/GenBank/DDBJ whole genome shotgun (WGS) entry which is preliminary data.</text>
</comment>
<proteinExistence type="predicted"/>
<evidence type="ECO:0000313" key="2">
    <source>
        <dbReference type="Proteomes" id="UP000004713"/>
    </source>
</evidence>
<evidence type="ECO:0000313" key="1">
    <source>
        <dbReference type="EMBL" id="EDS16373.1"/>
    </source>
</evidence>
<organism evidence="1 2">
    <name type="scientific">Bacteroides stercoris ATCC 43183</name>
    <dbReference type="NCBI Taxonomy" id="449673"/>
    <lineage>
        <taxon>Bacteria</taxon>
        <taxon>Pseudomonadati</taxon>
        <taxon>Bacteroidota</taxon>
        <taxon>Bacteroidia</taxon>
        <taxon>Bacteroidales</taxon>
        <taxon>Bacteroidaceae</taxon>
        <taxon>Bacteroides</taxon>
    </lineage>
</organism>